<dbReference type="RefSeq" id="WP_051720057.1">
    <property type="nucleotide sequence ID" value="NZ_JMIH01000024.1"/>
</dbReference>
<dbReference type="PANTHER" id="PTHR32309:SF13">
    <property type="entry name" value="FERRIC ENTEROBACTIN TRANSPORT PROTEIN FEPE"/>
    <property type="match status" value="1"/>
</dbReference>
<evidence type="ECO:0000259" key="12">
    <source>
        <dbReference type="Pfam" id="PF13807"/>
    </source>
</evidence>
<keyword evidence="6" id="KW-0418">Kinase</keyword>
<dbReference type="InterPro" id="IPR025669">
    <property type="entry name" value="AAA_dom"/>
</dbReference>
<proteinExistence type="inferred from homology"/>
<reference evidence="13 14" key="1">
    <citation type="submission" date="2014-04" db="EMBL/GenBank/DDBJ databases">
        <title>Characterization and application of a salt tolerant electro-active bacterium.</title>
        <authorList>
            <person name="Yang L."/>
            <person name="Wei S."/>
            <person name="Tay Q.X.M."/>
        </authorList>
    </citation>
    <scope>NUCLEOTIDE SEQUENCE [LARGE SCALE GENOMIC DNA]</scope>
    <source>
        <strain evidence="13 14">LY1</strain>
    </source>
</reference>
<dbReference type="GO" id="GO:0042802">
    <property type="term" value="F:identical protein binding"/>
    <property type="evidence" value="ECO:0007669"/>
    <property type="project" value="UniProtKB-ARBA"/>
</dbReference>
<gene>
    <name evidence="13" type="ORF">EL17_16200</name>
</gene>
<dbReference type="InterPro" id="IPR032807">
    <property type="entry name" value="GNVR"/>
</dbReference>
<dbReference type="InterPro" id="IPR027417">
    <property type="entry name" value="P-loop_NTPase"/>
</dbReference>
<comment type="caution">
    <text evidence="13">The sequence shown here is derived from an EMBL/GenBank/DDBJ whole genome shotgun (WGS) entry which is preliminary data.</text>
</comment>
<feature type="domain" description="AAA" evidence="11">
    <location>
        <begin position="581"/>
        <end position="731"/>
    </location>
</feature>
<keyword evidence="10" id="KW-1133">Transmembrane helix</keyword>
<keyword evidence="8" id="KW-0829">Tyrosine-protein kinase</keyword>
<dbReference type="GO" id="GO:0004715">
    <property type="term" value="F:non-membrane spanning protein tyrosine kinase activity"/>
    <property type="evidence" value="ECO:0007669"/>
    <property type="project" value="UniProtKB-EC"/>
</dbReference>
<dbReference type="Pfam" id="PF13614">
    <property type="entry name" value="AAA_31"/>
    <property type="match status" value="1"/>
</dbReference>
<keyword evidence="14" id="KW-1185">Reference proteome</keyword>
<feature type="domain" description="Tyrosine-protein kinase G-rich" evidence="12">
    <location>
        <begin position="439"/>
        <end position="517"/>
    </location>
</feature>
<comment type="similarity">
    <text evidence="2">Belongs to the etk/wzc family.</text>
</comment>
<evidence type="ECO:0000256" key="2">
    <source>
        <dbReference type="ARBA" id="ARBA00008883"/>
    </source>
</evidence>
<keyword evidence="7" id="KW-0067">ATP-binding</keyword>
<protein>
    <recommendedName>
        <fullName evidence="3">non-specific protein-tyrosine kinase</fullName>
        <ecNumber evidence="3">2.7.10.2</ecNumber>
    </recommendedName>
</protein>
<dbReference type="AlphaFoldDB" id="A0A074KQR6"/>
<evidence type="ECO:0000313" key="14">
    <source>
        <dbReference type="Proteomes" id="UP000027821"/>
    </source>
</evidence>
<evidence type="ECO:0000256" key="8">
    <source>
        <dbReference type="ARBA" id="ARBA00023137"/>
    </source>
</evidence>
<dbReference type="PANTHER" id="PTHR32309">
    <property type="entry name" value="TYROSINE-PROTEIN KINASE"/>
    <property type="match status" value="1"/>
</dbReference>
<evidence type="ECO:0000256" key="7">
    <source>
        <dbReference type="ARBA" id="ARBA00022840"/>
    </source>
</evidence>
<dbReference type="Pfam" id="PF13807">
    <property type="entry name" value="GNVR"/>
    <property type="match status" value="1"/>
</dbReference>
<sequence>MEKGSKYRHQEQLGLDYMTYIQSLKDSWILLLACLVICLTSAWLYLRYEAVPSYYTHAKVLFADATQSNSSGGAGAQSPSDAFMLMGNRGSIENELEILQTRTLMEELVRNQRLNLIWYHIGTLREVEIFETPYVLEMTKTLESLQQDNFYFQQVSLSEFRFEKSKEDFEKGVLYQFNTPYIIGNLGQFSIKKAKPSDIDNNIYRIEINSIQNSAADLLSRLTVQQGNKQSSVIDLRLSSSSPPKGEYILEGFISEYIRQNIINKTKLAENTMAFIDERIQFVSAELEGIEGNIQNFMQGSGLANISEQSKLLLERSTESSKELAEIESRLLIVSGFVDKLNEDGTAEIISGSVIADDPGFNTLIASYNSLNLEREKLLLSYTPNNPYVLNANQQLSSIRTNILNYLRDMKRRLQTQRDMIEKDTRKLDYNIREVPAKERAYLDLSRQQQLKQELYIFLLQKREETAIANTSNLGNIRVIDKPLSNRWPHSPQTRVIWIMAFFIAFTIPILKVYLKEVTKSKVSERRDVEKRTSINIIAELSHYPKKDKTVEFKTSRSILAEQFRSLRTDLQFLLPSAHQKVIMTTSSISGEGKSFTSINLAKVCAISDKKVLLLEFDLRKPSISNYLKLKTQVGICNFIVNRDLTFEDIVIPLNEYGNLHFIPSGPIPPNPSELILNNRVEELFKYAKMNYDYIIVDSPPIGIVTDADLLSRFSDTILYIVRVNHSPLHFLSKLEKLYHSGKIPYVSIILNDIKNLEHSYYNYYSENTNTSKWWKSSKSKVYG</sequence>
<keyword evidence="5" id="KW-0547">Nucleotide-binding</keyword>
<evidence type="ECO:0000256" key="10">
    <source>
        <dbReference type="SAM" id="Phobius"/>
    </source>
</evidence>
<accession>A0A074KQR6</accession>
<evidence type="ECO:0000256" key="1">
    <source>
        <dbReference type="ARBA" id="ARBA00007316"/>
    </source>
</evidence>
<comment type="catalytic activity">
    <reaction evidence="9">
        <text>L-tyrosyl-[protein] + ATP = O-phospho-L-tyrosyl-[protein] + ADP + H(+)</text>
        <dbReference type="Rhea" id="RHEA:10596"/>
        <dbReference type="Rhea" id="RHEA-COMP:10136"/>
        <dbReference type="Rhea" id="RHEA-COMP:20101"/>
        <dbReference type="ChEBI" id="CHEBI:15378"/>
        <dbReference type="ChEBI" id="CHEBI:30616"/>
        <dbReference type="ChEBI" id="CHEBI:46858"/>
        <dbReference type="ChEBI" id="CHEBI:61978"/>
        <dbReference type="ChEBI" id="CHEBI:456216"/>
        <dbReference type="EC" id="2.7.10.2"/>
    </reaction>
</comment>
<evidence type="ECO:0000256" key="5">
    <source>
        <dbReference type="ARBA" id="ARBA00022741"/>
    </source>
</evidence>
<feature type="transmembrane region" description="Helical" evidence="10">
    <location>
        <begin position="28"/>
        <end position="46"/>
    </location>
</feature>
<keyword evidence="10" id="KW-0812">Transmembrane</keyword>
<dbReference type="NCBIfam" id="TIGR01007">
    <property type="entry name" value="eps_fam"/>
    <property type="match status" value="1"/>
</dbReference>
<keyword evidence="4" id="KW-0808">Transferase</keyword>
<dbReference type="CDD" id="cd05387">
    <property type="entry name" value="BY-kinase"/>
    <property type="match status" value="1"/>
</dbReference>
<dbReference type="Proteomes" id="UP000027821">
    <property type="component" value="Unassembled WGS sequence"/>
</dbReference>
<dbReference type="FunFam" id="3.40.50.300:FF:000527">
    <property type="entry name" value="Tyrosine-protein kinase etk"/>
    <property type="match status" value="1"/>
</dbReference>
<evidence type="ECO:0000256" key="4">
    <source>
        <dbReference type="ARBA" id="ARBA00022679"/>
    </source>
</evidence>
<dbReference type="EC" id="2.7.10.2" evidence="3"/>
<evidence type="ECO:0000256" key="3">
    <source>
        <dbReference type="ARBA" id="ARBA00011903"/>
    </source>
</evidence>
<dbReference type="SUPFAM" id="SSF52540">
    <property type="entry name" value="P-loop containing nucleoside triphosphate hydrolases"/>
    <property type="match status" value="1"/>
</dbReference>
<evidence type="ECO:0000259" key="11">
    <source>
        <dbReference type="Pfam" id="PF13614"/>
    </source>
</evidence>
<evidence type="ECO:0000313" key="13">
    <source>
        <dbReference type="EMBL" id="KEO72291.1"/>
    </source>
</evidence>
<name>A0A074KQR6_9BACT</name>
<dbReference type="InterPro" id="IPR005702">
    <property type="entry name" value="Wzc-like_C"/>
</dbReference>
<dbReference type="InterPro" id="IPR050445">
    <property type="entry name" value="Bact_polysacc_biosynth/exp"/>
</dbReference>
<dbReference type="Gene3D" id="3.40.50.300">
    <property type="entry name" value="P-loop containing nucleotide triphosphate hydrolases"/>
    <property type="match status" value="1"/>
</dbReference>
<keyword evidence="10" id="KW-0472">Membrane</keyword>
<dbReference type="EMBL" id="JMIH01000024">
    <property type="protein sequence ID" value="KEO72291.1"/>
    <property type="molecule type" value="Genomic_DNA"/>
</dbReference>
<organism evidence="13 14">
    <name type="scientific">Anditalea andensis</name>
    <dbReference type="NCBI Taxonomy" id="1048983"/>
    <lineage>
        <taxon>Bacteria</taxon>
        <taxon>Pseudomonadati</taxon>
        <taxon>Bacteroidota</taxon>
        <taxon>Cytophagia</taxon>
        <taxon>Cytophagales</taxon>
        <taxon>Cytophagaceae</taxon>
        <taxon>Anditalea</taxon>
    </lineage>
</organism>
<dbReference type="GO" id="GO:0005886">
    <property type="term" value="C:plasma membrane"/>
    <property type="evidence" value="ECO:0007669"/>
    <property type="project" value="UniProtKB-ARBA"/>
</dbReference>
<dbReference type="GO" id="GO:0005524">
    <property type="term" value="F:ATP binding"/>
    <property type="evidence" value="ECO:0007669"/>
    <property type="project" value="UniProtKB-KW"/>
</dbReference>
<dbReference type="OrthoDB" id="9794577at2"/>
<dbReference type="STRING" id="1048983.EL17_16200"/>
<dbReference type="eggNOG" id="COG3206">
    <property type="taxonomic scope" value="Bacteria"/>
</dbReference>
<dbReference type="eggNOG" id="COG0489">
    <property type="taxonomic scope" value="Bacteria"/>
</dbReference>
<evidence type="ECO:0000256" key="6">
    <source>
        <dbReference type="ARBA" id="ARBA00022777"/>
    </source>
</evidence>
<evidence type="ECO:0000256" key="9">
    <source>
        <dbReference type="ARBA" id="ARBA00051245"/>
    </source>
</evidence>
<comment type="similarity">
    <text evidence="1">Belongs to the CpsD/CapB family.</text>
</comment>